<comment type="caution">
    <text evidence="1">The sequence shown here is derived from an EMBL/GenBank/DDBJ whole genome shotgun (WGS) entry which is preliminary data.</text>
</comment>
<evidence type="ECO:0000313" key="1">
    <source>
        <dbReference type="EMBL" id="TBW33369.1"/>
    </source>
</evidence>
<sequence>MPPTIFGTDLGQKGLNRERVREMVTTNIEALLRWAYVMELPKSAGGAWGASAIGSSWAIVERVGALGTMVDVSAWGTGDDATDPHPDALTVAAAVEALDDESVAEGDAHDLLAGWPNLGVAGERAVARAWDIVTYADDGHRWLRSPISALVRRIAILGLWPAWDVVEPAVIPTLRRGKPQWRRSVRQAVQFDAVTGIPTRWEDVELDGYDVRRQRPHVGAYPCLTLEPDPAAGLAHRIEWGLTHAALRRLAVTLDGLGGRVVLPPAAPVVPWVEWGRSSGSDENSRQTA</sequence>
<gene>
    <name evidence="1" type="ORF">EYW49_20635</name>
</gene>
<proteinExistence type="predicted"/>
<dbReference type="AlphaFoldDB" id="A0A4Q9VEV9"/>
<keyword evidence="2" id="KW-1185">Reference proteome</keyword>
<name>A0A4Q9VEV9_9HYPH</name>
<evidence type="ECO:0000313" key="2">
    <source>
        <dbReference type="Proteomes" id="UP000292781"/>
    </source>
</evidence>
<accession>A0A4Q9VEV9</accession>
<protein>
    <submittedName>
        <fullName evidence="1">Uncharacterized protein</fullName>
    </submittedName>
</protein>
<reference evidence="1 2" key="1">
    <citation type="submission" date="2019-02" db="EMBL/GenBank/DDBJ databases">
        <title>Siculibacillus lacustris gen. nov., sp. nov., a new rosette-forming bacterium isolated from a freshwater crater lake (Lake St. Ana, Romania).</title>
        <authorList>
            <person name="Felfoldi T."/>
            <person name="Marton Z."/>
            <person name="Szabo A."/>
            <person name="Mentes A."/>
            <person name="Boka K."/>
            <person name="Marialigeti K."/>
            <person name="Mathe I."/>
            <person name="Koncz M."/>
            <person name="Schumann P."/>
            <person name="Toth E."/>
        </authorList>
    </citation>
    <scope>NUCLEOTIDE SEQUENCE [LARGE SCALE GENOMIC DNA]</scope>
    <source>
        <strain evidence="1 2">SA-279</strain>
    </source>
</reference>
<dbReference type="Proteomes" id="UP000292781">
    <property type="component" value="Unassembled WGS sequence"/>
</dbReference>
<dbReference type="EMBL" id="SJFN01000045">
    <property type="protein sequence ID" value="TBW33369.1"/>
    <property type="molecule type" value="Genomic_DNA"/>
</dbReference>
<organism evidence="1 2">
    <name type="scientific">Siculibacillus lacustris</name>
    <dbReference type="NCBI Taxonomy" id="1549641"/>
    <lineage>
        <taxon>Bacteria</taxon>
        <taxon>Pseudomonadati</taxon>
        <taxon>Pseudomonadota</taxon>
        <taxon>Alphaproteobacteria</taxon>
        <taxon>Hyphomicrobiales</taxon>
        <taxon>Ancalomicrobiaceae</taxon>
        <taxon>Siculibacillus</taxon>
    </lineage>
</organism>